<gene>
    <name evidence="1" type="ORF">F4820DRAFT_265815</name>
</gene>
<organism evidence="1 2">
    <name type="scientific">Hypoxylon rubiginosum</name>
    <dbReference type="NCBI Taxonomy" id="110542"/>
    <lineage>
        <taxon>Eukaryota</taxon>
        <taxon>Fungi</taxon>
        <taxon>Dikarya</taxon>
        <taxon>Ascomycota</taxon>
        <taxon>Pezizomycotina</taxon>
        <taxon>Sordariomycetes</taxon>
        <taxon>Xylariomycetidae</taxon>
        <taxon>Xylariales</taxon>
        <taxon>Hypoxylaceae</taxon>
        <taxon>Hypoxylon</taxon>
    </lineage>
</organism>
<name>A0ACB9Z3W7_9PEZI</name>
<proteinExistence type="predicted"/>
<evidence type="ECO:0000313" key="1">
    <source>
        <dbReference type="EMBL" id="KAI4866178.1"/>
    </source>
</evidence>
<dbReference type="EMBL" id="MU393462">
    <property type="protein sequence ID" value="KAI4866178.1"/>
    <property type="molecule type" value="Genomic_DNA"/>
</dbReference>
<dbReference type="Proteomes" id="UP001497700">
    <property type="component" value="Unassembled WGS sequence"/>
</dbReference>
<sequence length="717" mass="77117">MGTYRGIGEGNEPYEIHYNHEPTPMPSVSSIDAENGHNQFEMRYEVVGKQNRDSFDSLLLRPESPDRNKEVPSSAVDPQTPGTLRPSSTWQRGRRLWSYGWVAETVGFSVALISLMSILIVLLSYQNRQVDTWPLFITINAFIAVFTVLLKAGLALPLSEGISQLKWQWFQQSPRRLMNIHDFDEASRGAWASLMFLFQVDMDGFERPSSLLLYLGSLITYLARQKEFSTTKLLARFGALLIVLAFAADPFTQQIVGNVDCPQISPNTRASVARTSSYMAQGGHVGANEADIDSPMAVAITTGLINPPANAATLVETDCASGNCTFPRFQTVGVCHACQDISAAIHNATGAPGSSPAPIRNFTLQDPASGDVTTWIGQGVLFSSAAPVALSTLSDVLELQVLTNADNWAGAPSAYACQMYPCVRTYDAAVAGSVRAEAVVNTTRIGQNQLYGRTDRRALFALATSHTFRNGTLAACERKPGNDTGLVEVALANVDAAPDDIASTSTDTDADSDSTVQTGWFDADCVWTFGWSSASVIKQQLAAELDDTHMQMTGGVTTGPLVAKTLWRNGTLSLSSIDGFMAGLTDTMTATMRNRGEGGAGEYAQGDVVVNETCVAVRWAWFSYPAVLVGLSALFLLLLVVHVPTTGGGGGNDGAQQGRGARGRLWKSSTLAMLFCGVDESIARNVRADSSGEEIKQVARDTRAQLVRDGDGRARFV</sequence>
<reference evidence="1 2" key="1">
    <citation type="journal article" date="2022" name="New Phytol.">
        <title>Ecological generalism drives hyperdiversity of secondary metabolite gene clusters in xylarialean endophytes.</title>
        <authorList>
            <person name="Franco M.E.E."/>
            <person name="Wisecaver J.H."/>
            <person name="Arnold A.E."/>
            <person name="Ju Y.M."/>
            <person name="Slot J.C."/>
            <person name="Ahrendt S."/>
            <person name="Moore L.P."/>
            <person name="Eastman K.E."/>
            <person name="Scott K."/>
            <person name="Konkel Z."/>
            <person name="Mondo S.J."/>
            <person name="Kuo A."/>
            <person name="Hayes R.D."/>
            <person name="Haridas S."/>
            <person name="Andreopoulos B."/>
            <person name="Riley R."/>
            <person name="LaButti K."/>
            <person name="Pangilinan J."/>
            <person name="Lipzen A."/>
            <person name="Amirebrahimi M."/>
            <person name="Yan J."/>
            <person name="Adam C."/>
            <person name="Keymanesh K."/>
            <person name="Ng V."/>
            <person name="Louie K."/>
            <person name="Northen T."/>
            <person name="Drula E."/>
            <person name="Henrissat B."/>
            <person name="Hsieh H.M."/>
            <person name="Youens-Clark K."/>
            <person name="Lutzoni F."/>
            <person name="Miadlikowska J."/>
            <person name="Eastwood D.C."/>
            <person name="Hamelin R.C."/>
            <person name="Grigoriev I.V."/>
            <person name="U'Ren J.M."/>
        </authorList>
    </citation>
    <scope>NUCLEOTIDE SEQUENCE [LARGE SCALE GENOMIC DNA]</scope>
    <source>
        <strain evidence="1 2">CBS 119005</strain>
    </source>
</reference>
<accession>A0ACB9Z3W7</accession>
<keyword evidence="2" id="KW-1185">Reference proteome</keyword>
<comment type="caution">
    <text evidence="1">The sequence shown here is derived from an EMBL/GenBank/DDBJ whole genome shotgun (WGS) entry which is preliminary data.</text>
</comment>
<evidence type="ECO:0000313" key="2">
    <source>
        <dbReference type="Proteomes" id="UP001497700"/>
    </source>
</evidence>
<protein>
    <submittedName>
        <fullName evidence="1">Uncharacterized protein</fullName>
    </submittedName>
</protein>